<protein>
    <submittedName>
        <fullName evidence="2">Glycosyltransferase family 4 protein</fullName>
    </submittedName>
</protein>
<dbReference type="Proteomes" id="UP000671995">
    <property type="component" value="Chromosome"/>
</dbReference>
<dbReference type="CDD" id="cd03801">
    <property type="entry name" value="GT4_PimA-like"/>
    <property type="match status" value="1"/>
</dbReference>
<evidence type="ECO:0000313" key="2">
    <source>
        <dbReference type="EMBL" id="QTQ11303.1"/>
    </source>
</evidence>
<evidence type="ECO:0000313" key="3">
    <source>
        <dbReference type="Proteomes" id="UP000671995"/>
    </source>
</evidence>
<sequence>MSDNVMIFCSNPVNGGTAAVMAQTVSGLVKYPQFKVLPCVNAGNDVEIYKSLPGITYLDVLSEDQALGNISQNVGILKRIIRRLDRNIKYRKIIKKNIETFIRFLKDNSIDSVLIHNGGYVGDDLCNQLLKAANQVVMKHRIMVFHNDFFKTKVGMIRFAKYDAQLSKWATELVTVSQFTRKRILYNSFIKKDMAVIYNGLPEKRTLTDAQKNEDLHLDKTACNIGMIGNFQSNKGQLYLLDAFKKLKELFNSDVVLSIIGNVYEPDFFEQCKEFIGQNDLTSCVKIYHKIYNAAEYCNLFDFMVVPSLWDESFGLTACEAMIAGKPCIVTTTGGLPEVITDNQDGFVVPIDDSELFAKKMYELCQDKDLRVKMGLNARRHYEDKFSLDKMVQNYVNILA</sequence>
<accession>A0A975EYS8</accession>
<dbReference type="GO" id="GO:0016757">
    <property type="term" value="F:glycosyltransferase activity"/>
    <property type="evidence" value="ECO:0007669"/>
    <property type="project" value="InterPro"/>
</dbReference>
<evidence type="ECO:0000259" key="1">
    <source>
        <dbReference type="Pfam" id="PF00534"/>
    </source>
</evidence>
<name>A0A975EYS8_9SPIR</name>
<dbReference type="EMBL" id="CP054257">
    <property type="protein sequence ID" value="QTQ11303.1"/>
    <property type="molecule type" value="Genomic_DNA"/>
</dbReference>
<organism evidence="2 3">
    <name type="scientific">Treponema parvum</name>
    <dbReference type="NCBI Taxonomy" id="138851"/>
    <lineage>
        <taxon>Bacteria</taxon>
        <taxon>Pseudomonadati</taxon>
        <taxon>Spirochaetota</taxon>
        <taxon>Spirochaetia</taxon>
        <taxon>Spirochaetales</taxon>
        <taxon>Treponemataceae</taxon>
        <taxon>Treponema</taxon>
    </lineage>
</organism>
<dbReference type="SUPFAM" id="SSF53756">
    <property type="entry name" value="UDP-Glycosyltransferase/glycogen phosphorylase"/>
    <property type="match status" value="1"/>
</dbReference>
<reference evidence="2" key="2">
    <citation type="journal article" date="2021" name="Microbiol. Resour. Announc.">
        <title>Complete Genome Sequences of Three Human Oral Treponema parvum Isolates.</title>
        <authorList>
            <person name="Zeng H."/>
            <person name="Watt R.M."/>
        </authorList>
    </citation>
    <scope>NUCLEOTIDE SEQUENCE</scope>
    <source>
        <strain evidence="2">ATCC 700773</strain>
    </source>
</reference>
<dbReference type="Gene3D" id="3.40.50.2000">
    <property type="entry name" value="Glycogen Phosphorylase B"/>
    <property type="match status" value="2"/>
</dbReference>
<dbReference type="Pfam" id="PF00534">
    <property type="entry name" value="Glycos_transf_1"/>
    <property type="match status" value="1"/>
</dbReference>
<dbReference type="AlphaFoldDB" id="A0A975EYS8"/>
<dbReference type="InterPro" id="IPR001296">
    <property type="entry name" value="Glyco_trans_1"/>
</dbReference>
<proteinExistence type="predicted"/>
<gene>
    <name evidence="2" type="ORF">HRI96_03285</name>
</gene>
<reference evidence="2" key="1">
    <citation type="submission" date="2020-05" db="EMBL/GenBank/DDBJ databases">
        <authorList>
            <person name="Zeng H."/>
            <person name="Chan Y.K."/>
            <person name="Watt R.M."/>
        </authorList>
    </citation>
    <scope>NUCLEOTIDE SEQUENCE</scope>
    <source>
        <strain evidence="2">ATCC 700773</strain>
    </source>
</reference>
<dbReference type="PANTHER" id="PTHR12526">
    <property type="entry name" value="GLYCOSYLTRANSFERASE"/>
    <property type="match status" value="1"/>
</dbReference>
<dbReference type="RefSeq" id="WP_210118100.1">
    <property type="nucleotide sequence ID" value="NZ_CP054257.1"/>
</dbReference>
<feature type="domain" description="Glycosyl transferase family 1" evidence="1">
    <location>
        <begin position="218"/>
        <end position="380"/>
    </location>
</feature>